<comment type="caution">
    <text evidence="12">The sequence shown here is derived from an EMBL/GenBank/DDBJ whole genome shotgun (WGS) entry which is preliminary data.</text>
</comment>
<feature type="transmembrane region" description="Helical" evidence="9">
    <location>
        <begin position="79"/>
        <end position="99"/>
    </location>
</feature>
<evidence type="ECO:0000256" key="1">
    <source>
        <dbReference type="ARBA" id="ARBA00004141"/>
    </source>
</evidence>
<organism evidence="12 13">
    <name type="scientific">Zalerion maritima</name>
    <dbReference type="NCBI Taxonomy" id="339359"/>
    <lineage>
        <taxon>Eukaryota</taxon>
        <taxon>Fungi</taxon>
        <taxon>Dikarya</taxon>
        <taxon>Ascomycota</taxon>
        <taxon>Pezizomycotina</taxon>
        <taxon>Sordariomycetes</taxon>
        <taxon>Lulworthiomycetidae</taxon>
        <taxon>Lulworthiales</taxon>
        <taxon>Lulworthiaceae</taxon>
        <taxon>Zalerion</taxon>
    </lineage>
</organism>
<reference evidence="12" key="1">
    <citation type="submission" date="2022-07" db="EMBL/GenBank/DDBJ databases">
        <title>Draft genome sequence of Zalerion maritima ATCC 34329, a (micro)plastics degrading marine fungus.</title>
        <authorList>
            <person name="Paco A."/>
            <person name="Goncalves M.F.M."/>
            <person name="Rocha-Santos T.A.P."/>
            <person name="Alves A."/>
        </authorList>
    </citation>
    <scope>NUCLEOTIDE SEQUENCE</scope>
    <source>
        <strain evidence="12">ATCC 34329</strain>
    </source>
</reference>
<evidence type="ECO:0000259" key="10">
    <source>
        <dbReference type="Pfam" id="PF01545"/>
    </source>
</evidence>
<dbReference type="GO" id="GO:0005385">
    <property type="term" value="F:zinc ion transmembrane transporter activity"/>
    <property type="evidence" value="ECO:0007669"/>
    <property type="project" value="TreeGrafter"/>
</dbReference>
<feature type="compositionally biased region" description="Basic and acidic residues" evidence="8">
    <location>
        <begin position="235"/>
        <end position="252"/>
    </location>
</feature>
<dbReference type="Pfam" id="PF16916">
    <property type="entry name" value="ZT_dimer"/>
    <property type="match status" value="1"/>
</dbReference>
<dbReference type="PANTHER" id="PTHR45820">
    <property type="entry name" value="FI23527P1"/>
    <property type="match status" value="1"/>
</dbReference>
<protein>
    <submittedName>
        <fullName evidence="12">Zinc cadmium resistance protein</fullName>
    </submittedName>
</protein>
<evidence type="ECO:0000256" key="7">
    <source>
        <dbReference type="ARBA" id="ARBA00023136"/>
    </source>
</evidence>
<feature type="transmembrane region" description="Helical" evidence="9">
    <location>
        <begin position="111"/>
        <end position="131"/>
    </location>
</feature>
<evidence type="ECO:0000256" key="3">
    <source>
        <dbReference type="ARBA" id="ARBA00022448"/>
    </source>
</evidence>
<feature type="region of interest" description="Disordered" evidence="8">
    <location>
        <begin position="308"/>
        <end position="345"/>
    </location>
</feature>
<feature type="region of interest" description="Disordered" evidence="8">
    <location>
        <begin position="190"/>
        <end position="296"/>
    </location>
</feature>
<feature type="compositionally biased region" description="Polar residues" evidence="8">
    <location>
        <begin position="491"/>
        <end position="504"/>
    </location>
</feature>
<evidence type="ECO:0000259" key="11">
    <source>
        <dbReference type="Pfam" id="PF16916"/>
    </source>
</evidence>
<dbReference type="Proteomes" id="UP001201980">
    <property type="component" value="Unassembled WGS sequence"/>
</dbReference>
<dbReference type="Gene3D" id="1.20.1510.10">
    <property type="entry name" value="Cation efflux protein transmembrane domain"/>
    <property type="match status" value="2"/>
</dbReference>
<dbReference type="PANTHER" id="PTHR45820:SF4">
    <property type="entry name" value="ZINC TRANSPORTER 63C, ISOFORM F"/>
    <property type="match status" value="1"/>
</dbReference>
<proteinExistence type="inferred from homology"/>
<keyword evidence="6 9" id="KW-1133">Transmembrane helix</keyword>
<feature type="transmembrane region" description="Helical" evidence="9">
    <location>
        <begin position="388"/>
        <end position="407"/>
    </location>
</feature>
<dbReference type="InterPro" id="IPR027470">
    <property type="entry name" value="Cation_efflux_CTD"/>
</dbReference>
<keyword evidence="4 9" id="KW-0812">Transmembrane</keyword>
<evidence type="ECO:0000256" key="8">
    <source>
        <dbReference type="SAM" id="MobiDB-lite"/>
    </source>
</evidence>
<feature type="domain" description="Cation efflux protein cytoplasmic" evidence="11">
    <location>
        <begin position="417"/>
        <end position="465"/>
    </location>
</feature>
<comment type="subcellular location">
    <subcellularLocation>
        <location evidence="1">Membrane</location>
        <topology evidence="1">Multi-pass membrane protein</topology>
    </subcellularLocation>
</comment>
<dbReference type="AlphaFoldDB" id="A0AAD5RUK2"/>
<keyword evidence="3" id="KW-0813">Transport</keyword>
<comment type="similarity">
    <text evidence="2">Belongs to the cation diffusion facilitator (CDF) transporter (TC 2.A.4) family. SLC30A subfamily.</text>
</comment>
<feature type="compositionally biased region" description="Basic residues" evidence="8">
    <location>
        <begin position="327"/>
        <end position="342"/>
    </location>
</feature>
<evidence type="ECO:0000256" key="6">
    <source>
        <dbReference type="ARBA" id="ARBA00022989"/>
    </source>
</evidence>
<dbReference type="Pfam" id="PF01545">
    <property type="entry name" value="Cation_efflux"/>
    <property type="match status" value="2"/>
</dbReference>
<name>A0AAD5RUK2_9PEZI</name>
<dbReference type="SUPFAM" id="SSF160240">
    <property type="entry name" value="Cation efflux protein cytoplasmic domain-like"/>
    <property type="match status" value="1"/>
</dbReference>
<feature type="domain" description="Cation efflux protein transmembrane" evidence="10">
    <location>
        <begin position="11"/>
        <end position="139"/>
    </location>
</feature>
<evidence type="ECO:0000313" key="13">
    <source>
        <dbReference type="Proteomes" id="UP001201980"/>
    </source>
</evidence>
<feature type="transmembrane region" description="Helical" evidence="9">
    <location>
        <begin position="42"/>
        <end position="59"/>
    </location>
</feature>
<dbReference type="InterPro" id="IPR058533">
    <property type="entry name" value="Cation_efflux_TM"/>
</dbReference>
<keyword evidence="7 9" id="KW-0472">Membrane</keyword>
<keyword evidence="5" id="KW-0862">Zinc</keyword>
<evidence type="ECO:0000256" key="4">
    <source>
        <dbReference type="ARBA" id="ARBA00022692"/>
    </source>
</evidence>
<dbReference type="InterPro" id="IPR036837">
    <property type="entry name" value="Cation_efflux_CTD_sf"/>
</dbReference>
<gene>
    <name evidence="12" type="ORF">MKZ38_007862</name>
</gene>
<accession>A0AAD5RUK2</accession>
<dbReference type="EMBL" id="JAKWBI020000051">
    <property type="protein sequence ID" value="KAJ2904530.1"/>
    <property type="molecule type" value="Genomic_DNA"/>
</dbReference>
<dbReference type="GO" id="GO:0016020">
    <property type="term" value="C:membrane"/>
    <property type="evidence" value="ECO:0007669"/>
    <property type="project" value="UniProtKB-SubCell"/>
</dbReference>
<feature type="compositionally biased region" description="Low complexity" evidence="8">
    <location>
        <begin position="264"/>
        <end position="279"/>
    </location>
</feature>
<keyword evidence="13" id="KW-1185">Reference proteome</keyword>
<feature type="transmembrane region" description="Helical" evidence="9">
    <location>
        <begin position="12"/>
        <end position="36"/>
    </location>
</feature>
<feature type="region of interest" description="Disordered" evidence="8">
    <location>
        <begin position="484"/>
        <end position="504"/>
    </location>
</feature>
<sequence length="590" mass="64250">MGWSKTTRISVMLAIDIAFFALELGVGIYVGSLALLADAFHMLNDIISLLVGLWAVMVARKATSDKFTYGWLRAEILGAFFNAVFLIALCVSIILEAITRFIEPPEIKNPKLILIVGCLGLASNLVGFFVLGGHGHAHENGEEDHEHPHPHAEHSHEGRLNLAEQGYGTVSNIADDNGPITDVLPEVAVARANNPPPNPRRIRFSRSDVASDSVTLERSDSRLSGQSRGHSRSRLRSESNRHSRLHSIDDMSIHPASFRQEIIAASRSQQESSSGSSDESAVDDEETPDQAETSPLLANGRAFLHADSARGRASSCHSHRETNLHESHHHKKPKKAKKGGHGHSHDDMGMNAMILHVLGDALGNVGVIVTALIIWLTDLKGKYYADPAVSLFITLIILRSALPLTFATSKILLQATPDHLEVSEIREDIESLPGVVSCHHVHIWQLSDTQLVASMHIHVEFPISEAAGDSATIQPEFCTDDHHHLPKQLGAPSSSDAATRAEQSQEYQQQSTDCAVGGDNLCLLECVDNCAMQGCCRSATEGSDRFWGKTSWTSLSLKSITSLGRWSPSESSSNDTTIVNRKDDVYSPGF</sequence>
<dbReference type="InterPro" id="IPR027469">
    <property type="entry name" value="Cation_efflux_TMD_sf"/>
</dbReference>
<evidence type="ECO:0000256" key="5">
    <source>
        <dbReference type="ARBA" id="ARBA00022833"/>
    </source>
</evidence>
<evidence type="ECO:0000256" key="9">
    <source>
        <dbReference type="SAM" id="Phobius"/>
    </source>
</evidence>
<evidence type="ECO:0000256" key="2">
    <source>
        <dbReference type="ARBA" id="ARBA00008873"/>
    </source>
</evidence>
<evidence type="ECO:0000313" key="12">
    <source>
        <dbReference type="EMBL" id="KAJ2904530.1"/>
    </source>
</evidence>
<dbReference type="FunFam" id="1.20.1510.10:FF:000021">
    <property type="entry name" value="Solute carrier family 30 (Zinc transporter), member 1"/>
    <property type="match status" value="1"/>
</dbReference>
<dbReference type="InterPro" id="IPR002524">
    <property type="entry name" value="Cation_efflux"/>
</dbReference>
<dbReference type="NCBIfam" id="TIGR01297">
    <property type="entry name" value="CDF"/>
    <property type="match status" value="2"/>
</dbReference>
<feature type="domain" description="Cation efflux protein transmembrane" evidence="10">
    <location>
        <begin position="340"/>
        <end position="413"/>
    </location>
</feature>
<feature type="compositionally biased region" description="Acidic residues" evidence="8">
    <location>
        <begin position="280"/>
        <end position="289"/>
    </location>
</feature>
<feature type="transmembrane region" description="Helical" evidence="9">
    <location>
        <begin position="353"/>
        <end position="376"/>
    </location>
</feature>
<feature type="region of interest" description="Disordered" evidence="8">
    <location>
        <begin position="137"/>
        <end position="158"/>
    </location>
</feature>
<dbReference type="SUPFAM" id="SSF161111">
    <property type="entry name" value="Cation efflux protein transmembrane domain-like"/>
    <property type="match status" value="1"/>
</dbReference>
<dbReference type="GO" id="GO:0006882">
    <property type="term" value="P:intracellular zinc ion homeostasis"/>
    <property type="evidence" value="ECO:0007669"/>
    <property type="project" value="TreeGrafter"/>
</dbReference>